<dbReference type="SUPFAM" id="SSF53271">
    <property type="entry name" value="PRTase-like"/>
    <property type="match status" value="1"/>
</dbReference>
<dbReference type="InParanoid" id="A0A7X0JVU6"/>
<proteinExistence type="predicted"/>
<keyword evidence="1" id="KW-0328">Glycosyltransferase</keyword>
<accession>A0A7X0JVU6</accession>
<gene>
    <name evidence="4" type="ORF">HNR48_003507</name>
</gene>
<organism evidence="4 5">
    <name type="scientific">Pseudoteredinibacter isoporae</name>
    <dbReference type="NCBI Taxonomy" id="570281"/>
    <lineage>
        <taxon>Bacteria</taxon>
        <taxon>Pseudomonadati</taxon>
        <taxon>Pseudomonadota</taxon>
        <taxon>Gammaproteobacteria</taxon>
        <taxon>Cellvibrionales</taxon>
        <taxon>Cellvibrionaceae</taxon>
        <taxon>Pseudoteredinibacter</taxon>
    </lineage>
</organism>
<comment type="caution">
    <text evidence="4">The sequence shown here is derived from an EMBL/GenBank/DDBJ whole genome shotgun (WGS) entry which is preliminary data.</text>
</comment>
<dbReference type="PANTHER" id="PTHR43363">
    <property type="entry name" value="HYPOXANTHINE PHOSPHORIBOSYLTRANSFERASE"/>
    <property type="match status" value="1"/>
</dbReference>
<dbReference type="PANTHER" id="PTHR43363:SF1">
    <property type="entry name" value="HYPOXANTHINE-GUANINE PHOSPHORIBOSYLTRANSFERASE"/>
    <property type="match status" value="1"/>
</dbReference>
<evidence type="ECO:0000313" key="4">
    <source>
        <dbReference type="EMBL" id="MBB6523205.1"/>
    </source>
</evidence>
<dbReference type="InterPro" id="IPR000836">
    <property type="entry name" value="PRTase_dom"/>
</dbReference>
<dbReference type="GO" id="GO:0016757">
    <property type="term" value="F:glycosyltransferase activity"/>
    <property type="evidence" value="ECO:0007669"/>
    <property type="project" value="UniProtKB-KW"/>
</dbReference>
<dbReference type="CDD" id="cd06223">
    <property type="entry name" value="PRTases_typeI"/>
    <property type="match status" value="1"/>
</dbReference>
<sequence length="193" mass="21839">MIEKTYISPQSLYEDSFKLAAQIFESGFRPNYIVGVWRGGTPVGIVVQELLEYCGVESDHIAIRTSSYDGIGKRSDNVRVHGLGYIVDKINAEDSLLIVDDIYDSGLSVQAVLRELKARCRKNTPADVRVATLYYKPKNNKTDSQPDFYVHESEEWLVFPHEILGLNHDEIQENKAGLGSMMDKLREWAPAQD</sequence>
<keyword evidence="5" id="KW-1185">Reference proteome</keyword>
<name>A0A7X0JVU6_9GAMM</name>
<dbReference type="RefSeq" id="WP_341801029.1">
    <property type="nucleotide sequence ID" value="NZ_JAAONY010000003.1"/>
</dbReference>
<evidence type="ECO:0000313" key="5">
    <source>
        <dbReference type="Proteomes" id="UP000528457"/>
    </source>
</evidence>
<dbReference type="Pfam" id="PF00156">
    <property type="entry name" value="Pribosyltran"/>
    <property type="match status" value="1"/>
</dbReference>
<dbReference type="InterPro" id="IPR029057">
    <property type="entry name" value="PRTase-like"/>
</dbReference>
<dbReference type="EMBL" id="JACHHT010000003">
    <property type="protein sequence ID" value="MBB6523205.1"/>
    <property type="molecule type" value="Genomic_DNA"/>
</dbReference>
<evidence type="ECO:0000259" key="3">
    <source>
        <dbReference type="Pfam" id="PF00156"/>
    </source>
</evidence>
<evidence type="ECO:0000256" key="2">
    <source>
        <dbReference type="ARBA" id="ARBA00022679"/>
    </source>
</evidence>
<reference evidence="4 5" key="1">
    <citation type="submission" date="2020-08" db="EMBL/GenBank/DDBJ databases">
        <title>Genomic Encyclopedia of Type Strains, Phase IV (KMG-IV): sequencing the most valuable type-strain genomes for metagenomic binning, comparative biology and taxonomic classification.</title>
        <authorList>
            <person name="Goeker M."/>
        </authorList>
    </citation>
    <scope>NUCLEOTIDE SEQUENCE [LARGE SCALE GENOMIC DNA]</scope>
    <source>
        <strain evidence="4 5">DSM 22368</strain>
    </source>
</reference>
<evidence type="ECO:0000256" key="1">
    <source>
        <dbReference type="ARBA" id="ARBA00022676"/>
    </source>
</evidence>
<protein>
    <recommendedName>
        <fullName evidence="3">Phosphoribosyltransferase domain-containing protein</fullName>
    </recommendedName>
</protein>
<dbReference type="Gene3D" id="3.40.50.2020">
    <property type="match status" value="1"/>
</dbReference>
<feature type="domain" description="Phosphoribosyltransferase" evidence="3">
    <location>
        <begin position="16"/>
        <end position="159"/>
    </location>
</feature>
<dbReference type="Proteomes" id="UP000528457">
    <property type="component" value="Unassembled WGS sequence"/>
</dbReference>
<keyword evidence="2" id="KW-0808">Transferase</keyword>
<dbReference type="AlphaFoldDB" id="A0A7X0JVU6"/>